<reference evidence="1 2" key="1">
    <citation type="journal article" date="2013" name="Genome Announc.">
        <title>Draft Genome Sequence of Winogradskyella psychrotolerans RS-3T, Isolated from the Marine Transect of Kongsfjorden, Ny-Alesund, Svalbard, Arctic Ocean.</title>
        <authorList>
            <person name="Kumar Pinnaka A."/>
            <person name="Ara S."/>
            <person name="Singh A."/>
            <person name="Shivaji S."/>
        </authorList>
    </citation>
    <scope>NUCLEOTIDE SEQUENCE [LARGE SCALE GENOMIC DNA]</scope>
    <source>
        <strain evidence="1 2">RS-3</strain>
    </source>
</reference>
<dbReference type="OrthoDB" id="8750305at2"/>
<dbReference type="eggNOG" id="ENOG5032UWP">
    <property type="taxonomic scope" value="Bacteria"/>
</dbReference>
<dbReference type="Proteomes" id="UP000014962">
    <property type="component" value="Unassembled WGS sequence"/>
</dbReference>
<organism evidence="1 2">
    <name type="scientific">Winogradskyella psychrotolerans RS-3</name>
    <dbReference type="NCBI Taxonomy" id="641526"/>
    <lineage>
        <taxon>Bacteria</taxon>
        <taxon>Pseudomonadati</taxon>
        <taxon>Bacteroidota</taxon>
        <taxon>Flavobacteriia</taxon>
        <taxon>Flavobacteriales</taxon>
        <taxon>Flavobacteriaceae</taxon>
        <taxon>Winogradskyella</taxon>
    </lineage>
</organism>
<dbReference type="AlphaFoldDB" id="S7VNI3"/>
<dbReference type="RefSeq" id="WP_020896887.1">
    <property type="nucleotide sequence ID" value="NZ_ATMR01000145.1"/>
</dbReference>
<name>S7VNI3_9FLAO</name>
<accession>S7VNI3</accession>
<dbReference type="PATRIC" id="fig|641526.4.peg.3159"/>
<proteinExistence type="predicted"/>
<sequence length="234" mass="27494">MRTIVTILVIFIVTTIGFSQNTILSSTPLTEHEIDSIFTDSLKTKFEINYSIYKVYEYNDKGGKHFIVMTENKVECDERKDCFDAIKVFCLLYKNGQYDLEWNLTDFILPNGNEVSEEYSISIWTKYFELNDHDKDGFIDPIIVYGTFAMNETSDGRIKILVYHNGKKSAIRHQNGTLDFERNTQVDESYYQLPKEIQDNVQLIMKNITEDENGIFPYNWKNDMENQKLNFDEN</sequence>
<dbReference type="EMBL" id="ATMR01000145">
    <property type="protein sequence ID" value="EPR71740.1"/>
    <property type="molecule type" value="Genomic_DNA"/>
</dbReference>
<keyword evidence="2" id="KW-1185">Reference proteome</keyword>
<evidence type="ECO:0000313" key="1">
    <source>
        <dbReference type="EMBL" id="EPR71740.1"/>
    </source>
</evidence>
<dbReference type="NCBIfam" id="NF046077">
    <property type="entry name" value="LPS_M949_RS01915"/>
    <property type="match status" value="1"/>
</dbReference>
<comment type="caution">
    <text evidence="1">The sequence shown here is derived from an EMBL/GenBank/DDBJ whole genome shotgun (WGS) entry which is preliminary data.</text>
</comment>
<dbReference type="InterPro" id="IPR058148">
    <property type="entry name" value="M949_RS01915-like_dom"/>
</dbReference>
<gene>
    <name evidence="1" type="ORF">ADIWIN_3187</name>
</gene>
<protein>
    <submittedName>
        <fullName evidence="1">Uncharacterized protein</fullName>
    </submittedName>
</protein>
<evidence type="ECO:0000313" key="2">
    <source>
        <dbReference type="Proteomes" id="UP000014962"/>
    </source>
</evidence>